<organism evidence="5 6">
    <name type="scientific">Linnemannia gamsii</name>
    <dbReference type="NCBI Taxonomy" id="64522"/>
    <lineage>
        <taxon>Eukaryota</taxon>
        <taxon>Fungi</taxon>
        <taxon>Fungi incertae sedis</taxon>
        <taxon>Mucoromycota</taxon>
        <taxon>Mortierellomycotina</taxon>
        <taxon>Mortierellomycetes</taxon>
        <taxon>Mortierellales</taxon>
        <taxon>Mortierellaceae</taxon>
        <taxon>Linnemannia</taxon>
    </lineage>
</organism>
<name>A0ABQ7K3B1_9FUNG</name>
<feature type="domain" description="Beta-lactamase-related" evidence="3">
    <location>
        <begin position="53"/>
        <end position="393"/>
    </location>
</feature>
<evidence type="ECO:0000256" key="1">
    <source>
        <dbReference type="ARBA" id="ARBA00038215"/>
    </source>
</evidence>
<evidence type="ECO:0008006" key="7">
    <source>
        <dbReference type="Google" id="ProtNLM"/>
    </source>
</evidence>
<gene>
    <name evidence="5" type="ORF">BGZ96_007071</name>
</gene>
<dbReference type="Pfam" id="PF11954">
    <property type="entry name" value="DUF3471"/>
    <property type="match status" value="1"/>
</dbReference>
<dbReference type="InterPro" id="IPR001466">
    <property type="entry name" value="Beta-lactam-related"/>
</dbReference>
<feature type="chain" id="PRO_5046731320" description="Beta-lactamase/transpeptidase-like protein" evidence="2">
    <location>
        <begin position="29"/>
        <end position="539"/>
    </location>
</feature>
<feature type="signal peptide" evidence="2">
    <location>
        <begin position="1"/>
        <end position="28"/>
    </location>
</feature>
<evidence type="ECO:0000256" key="2">
    <source>
        <dbReference type="SAM" id="SignalP"/>
    </source>
</evidence>
<evidence type="ECO:0000259" key="4">
    <source>
        <dbReference type="Pfam" id="PF11954"/>
    </source>
</evidence>
<keyword evidence="6" id="KW-1185">Reference proteome</keyword>
<proteinExistence type="inferred from homology"/>
<dbReference type="InterPro" id="IPR021860">
    <property type="entry name" value="Peptidase_S12_Pab87-rel_C"/>
</dbReference>
<dbReference type="SUPFAM" id="SSF56601">
    <property type="entry name" value="beta-lactamase/transpeptidase-like"/>
    <property type="match status" value="1"/>
</dbReference>
<evidence type="ECO:0000313" key="6">
    <source>
        <dbReference type="Proteomes" id="UP001194696"/>
    </source>
</evidence>
<dbReference type="InterPro" id="IPR012338">
    <property type="entry name" value="Beta-lactam/transpept-like"/>
</dbReference>
<accession>A0ABQ7K3B1</accession>
<evidence type="ECO:0000259" key="3">
    <source>
        <dbReference type="Pfam" id="PF00144"/>
    </source>
</evidence>
<dbReference type="Gene3D" id="3.40.710.10">
    <property type="entry name" value="DD-peptidase/beta-lactamase superfamily"/>
    <property type="match status" value="1"/>
</dbReference>
<comment type="caution">
    <text evidence="5">The sequence shown here is derived from an EMBL/GenBank/DDBJ whole genome shotgun (WGS) entry which is preliminary data.</text>
</comment>
<dbReference type="EMBL" id="JAAAIM010000352">
    <property type="protein sequence ID" value="KAG0289374.1"/>
    <property type="molecule type" value="Genomic_DNA"/>
</dbReference>
<protein>
    <recommendedName>
        <fullName evidence="7">Beta-lactamase/transpeptidase-like protein</fullName>
    </recommendedName>
</protein>
<dbReference type="Gene3D" id="2.40.128.600">
    <property type="match status" value="1"/>
</dbReference>
<dbReference type="InterPro" id="IPR050491">
    <property type="entry name" value="AmpC-like"/>
</dbReference>
<comment type="similarity">
    <text evidence="1">Belongs to the peptidase S12 family.</text>
</comment>
<feature type="domain" description="Peptidase S12 Pab87-related C-terminal" evidence="4">
    <location>
        <begin position="430"/>
        <end position="515"/>
    </location>
</feature>
<dbReference type="Pfam" id="PF00144">
    <property type="entry name" value="Beta-lactamase"/>
    <property type="match status" value="1"/>
</dbReference>
<dbReference type="PANTHER" id="PTHR46825:SF15">
    <property type="entry name" value="BETA-LACTAMASE-RELATED DOMAIN-CONTAINING PROTEIN"/>
    <property type="match status" value="1"/>
</dbReference>
<sequence>MINPIFNPLLLLSSVLFIHATFIPSVAAQRKENTTTIVDNQSAKIFLVNLPKALEKVRAEGGIKGMSVAIVHKGELVFAQGFGKRNRNDPFTKETVTHIASVSKAFTATAVGELVAEGKVDWNETPVSHYLPEFQLQDPVLTSQLTFADLLSHRTPVPTVDTAWYRNARPPRELIKQLKYLDLPSTKLTPFLNYNNILYSVAGEAAANIAGISYPDLIKNKLFKPLGLKSAGLSHPEMAKQPNFAMPYEAASFEDAKNGIFVEGYIDEIHMPDAPAGDIFMNVVDLAKWGRVILKEGELDGKQVLNKESVQETLKSQSIDNDDPRRTGFAPTVGYGLGWSLDSFKGHACFRHGGSNPGYQSHLALFPDDDLVVAHLTNIESTELTSYLPYYIADGMLGLPKSTDWLSISVQKTKESYAKELQGDDDLPERIKNTTYSHELNEYTGEYTHPVYGEIVVALQKGGKTLHLKYRTLECQLEHYHFESFNGRVRTFGLKGHAFLTFLTSIKGEVQSANVILPGDSDPLMFEKTEPVDAAPKDE</sequence>
<reference evidence="5 6" key="1">
    <citation type="journal article" date="2020" name="Fungal Divers.">
        <title>Resolving the Mortierellaceae phylogeny through synthesis of multi-gene phylogenetics and phylogenomics.</title>
        <authorList>
            <person name="Vandepol N."/>
            <person name="Liber J."/>
            <person name="Desiro A."/>
            <person name="Na H."/>
            <person name="Kennedy M."/>
            <person name="Barry K."/>
            <person name="Grigoriev I.V."/>
            <person name="Miller A.N."/>
            <person name="O'Donnell K."/>
            <person name="Stajich J.E."/>
            <person name="Bonito G."/>
        </authorList>
    </citation>
    <scope>NUCLEOTIDE SEQUENCE [LARGE SCALE GENOMIC DNA]</scope>
    <source>
        <strain evidence="5 6">AD045</strain>
    </source>
</reference>
<evidence type="ECO:0000313" key="5">
    <source>
        <dbReference type="EMBL" id="KAG0289374.1"/>
    </source>
</evidence>
<dbReference type="Proteomes" id="UP001194696">
    <property type="component" value="Unassembled WGS sequence"/>
</dbReference>
<keyword evidence="2" id="KW-0732">Signal</keyword>
<dbReference type="PANTHER" id="PTHR46825">
    <property type="entry name" value="D-ALANYL-D-ALANINE-CARBOXYPEPTIDASE/ENDOPEPTIDASE AMPH"/>
    <property type="match status" value="1"/>
</dbReference>